<comment type="caution">
    <text evidence="2">The sequence shown here is derived from an EMBL/GenBank/DDBJ whole genome shotgun (WGS) entry which is preliminary data.</text>
</comment>
<gene>
    <name evidence="2" type="ORF">HHH54_10140</name>
</gene>
<evidence type="ECO:0000313" key="2">
    <source>
        <dbReference type="EMBL" id="MBI5975920.1"/>
    </source>
</evidence>
<keyword evidence="1" id="KW-1133">Transmembrane helix</keyword>
<name>A0ABS0TBK3_9STAP</name>
<feature type="transmembrane region" description="Helical" evidence="1">
    <location>
        <begin position="12"/>
        <end position="33"/>
    </location>
</feature>
<keyword evidence="1" id="KW-0472">Membrane</keyword>
<accession>A0ABS0TBK3</accession>
<keyword evidence="1" id="KW-0812">Transmembrane</keyword>
<dbReference type="EMBL" id="JABANU010000033">
    <property type="protein sequence ID" value="MBI5975920.1"/>
    <property type="molecule type" value="Genomic_DNA"/>
</dbReference>
<protein>
    <submittedName>
        <fullName evidence="2">Uncharacterized protein</fullName>
    </submittedName>
</protein>
<organism evidence="2 3">
    <name type="scientific">Staphylococcus canis</name>
    <dbReference type="NCBI Taxonomy" id="2724942"/>
    <lineage>
        <taxon>Bacteria</taxon>
        <taxon>Bacillati</taxon>
        <taxon>Bacillota</taxon>
        <taxon>Bacilli</taxon>
        <taxon>Bacillales</taxon>
        <taxon>Staphylococcaceae</taxon>
        <taxon>Staphylococcus</taxon>
    </lineage>
</organism>
<evidence type="ECO:0000256" key="1">
    <source>
        <dbReference type="SAM" id="Phobius"/>
    </source>
</evidence>
<evidence type="ECO:0000313" key="3">
    <source>
        <dbReference type="Proteomes" id="UP000751852"/>
    </source>
</evidence>
<proteinExistence type="predicted"/>
<keyword evidence="3" id="KW-1185">Reference proteome</keyword>
<sequence>MSHHHRMPKSQQYLLGVIIIILILEIVLTAFFISFSSPIFKFLTILHGMLIFIFLVRQVNRKGI</sequence>
<reference evidence="2 3" key="1">
    <citation type="submission" date="2020-04" db="EMBL/GenBank/DDBJ databases">
        <title>Staphylococcus species from domestic dog.</title>
        <authorList>
            <person name="Paterson G.K."/>
        </authorList>
    </citation>
    <scope>NUCLEOTIDE SEQUENCE [LARGE SCALE GENOMIC DNA]</scope>
    <source>
        <strain evidence="2 3">H16/1A</strain>
    </source>
</reference>
<dbReference type="RefSeq" id="WP_198618692.1">
    <property type="nucleotide sequence ID" value="NZ_JABANU010000033.1"/>
</dbReference>
<feature type="transmembrane region" description="Helical" evidence="1">
    <location>
        <begin position="39"/>
        <end position="56"/>
    </location>
</feature>
<dbReference type="Proteomes" id="UP000751852">
    <property type="component" value="Unassembled WGS sequence"/>
</dbReference>